<feature type="region of interest" description="Disordered" evidence="1">
    <location>
        <begin position="294"/>
        <end position="314"/>
    </location>
</feature>
<feature type="compositionally biased region" description="Polar residues" evidence="1">
    <location>
        <begin position="339"/>
        <end position="348"/>
    </location>
</feature>
<name>A0A4Y7TDK1_COPMI</name>
<evidence type="ECO:0000313" key="3">
    <source>
        <dbReference type="Proteomes" id="UP000298030"/>
    </source>
</evidence>
<protein>
    <submittedName>
        <fullName evidence="2">Uncharacterized protein</fullName>
    </submittedName>
</protein>
<evidence type="ECO:0000256" key="1">
    <source>
        <dbReference type="SAM" id="MobiDB-lite"/>
    </source>
</evidence>
<dbReference type="AlphaFoldDB" id="A0A4Y7TDK1"/>
<reference evidence="2 3" key="1">
    <citation type="journal article" date="2019" name="Nat. Ecol. Evol.">
        <title>Megaphylogeny resolves global patterns of mushroom evolution.</title>
        <authorList>
            <person name="Varga T."/>
            <person name="Krizsan K."/>
            <person name="Foldi C."/>
            <person name="Dima B."/>
            <person name="Sanchez-Garcia M."/>
            <person name="Sanchez-Ramirez S."/>
            <person name="Szollosi G.J."/>
            <person name="Szarkandi J.G."/>
            <person name="Papp V."/>
            <person name="Albert L."/>
            <person name="Andreopoulos W."/>
            <person name="Angelini C."/>
            <person name="Antonin V."/>
            <person name="Barry K.W."/>
            <person name="Bougher N.L."/>
            <person name="Buchanan P."/>
            <person name="Buyck B."/>
            <person name="Bense V."/>
            <person name="Catcheside P."/>
            <person name="Chovatia M."/>
            <person name="Cooper J."/>
            <person name="Damon W."/>
            <person name="Desjardin D."/>
            <person name="Finy P."/>
            <person name="Geml J."/>
            <person name="Haridas S."/>
            <person name="Hughes K."/>
            <person name="Justo A."/>
            <person name="Karasinski D."/>
            <person name="Kautmanova I."/>
            <person name="Kiss B."/>
            <person name="Kocsube S."/>
            <person name="Kotiranta H."/>
            <person name="LaButti K.M."/>
            <person name="Lechner B.E."/>
            <person name="Liimatainen K."/>
            <person name="Lipzen A."/>
            <person name="Lukacs Z."/>
            <person name="Mihaltcheva S."/>
            <person name="Morgado L.N."/>
            <person name="Niskanen T."/>
            <person name="Noordeloos M.E."/>
            <person name="Ohm R.A."/>
            <person name="Ortiz-Santana B."/>
            <person name="Ovrebo C."/>
            <person name="Racz N."/>
            <person name="Riley R."/>
            <person name="Savchenko A."/>
            <person name="Shiryaev A."/>
            <person name="Soop K."/>
            <person name="Spirin V."/>
            <person name="Szebenyi C."/>
            <person name="Tomsovsky M."/>
            <person name="Tulloss R.E."/>
            <person name="Uehling J."/>
            <person name="Grigoriev I.V."/>
            <person name="Vagvolgyi C."/>
            <person name="Papp T."/>
            <person name="Martin F.M."/>
            <person name="Miettinen O."/>
            <person name="Hibbett D.S."/>
            <person name="Nagy L.G."/>
        </authorList>
    </citation>
    <scope>NUCLEOTIDE SEQUENCE [LARGE SCALE GENOMIC DNA]</scope>
    <source>
        <strain evidence="2 3">FP101781</strain>
    </source>
</reference>
<organism evidence="2 3">
    <name type="scientific">Coprinellus micaceus</name>
    <name type="common">Glistening ink-cap mushroom</name>
    <name type="synonym">Coprinus micaceus</name>
    <dbReference type="NCBI Taxonomy" id="71717"/>
    <lineage>
        <taxon>Eukaryota</taxon>
        <taxon>Fungi</taxon>
        <taxon>Dikarya</taxon>
        <taxon>Basidiomycota</taxon>
        <taxon>Agaricomycotina</taxon>
        <taxon>Agaricomycetes</taxon>
        <taxon>Agaricomycetidae</taxon>
        <taxon>Agaricales</taxon>
        <taxon>Agaricineae</taxon>
        <taxon>Psathyrellaceae</taxon>
        <taxon>Coprinellus</taxon>
    </lineage>
</organism>
<sequence length="637" mass="71363">MGLRANDETPNGKNLVQVEPSPVPWKSLSSKDPNKPRTPHPGCPKGPARCTPWSLPSDYDHFQIPEPASLKHPALAGLTTVTVTAPSLVINHPRPQHASELQPVVFRPSPHTRTLLSSPGPNPIQFAVQARWEATTRLLRATHPTRSYLTSPPRSRRRLPWERNTLASSPPFPISCRPTVHFPPPNPVPSKPLTVQDRRFASKIDKRPSNEAIRPLPCRVSSPRSLPMGPEANDLLSLNHRRSWERNLGVMRLGWAPTAWRSRPQLFLAVGPRRGLECMLRSLVPRRSAYAAEYSSPRRRRGGQAKLWGRQKSQKLPPVQGSIVGCLGRLRGVGRGQFQRKSQTNQSPKGAEEKKTMRRNMAYETGSGGCRGAQLYREGCPQNFKFVSTKIETGKKTQGLTHPSRLNYPVFAPETPCPSQSHISPQRSLIVYGCSGFDVVDIRGTGERTSSPGQKTGGRISTAVNTLTTNPDNGHNLLKYETVNSEEPPENTSQRAFVEARDKYMEPRDTVFMVEVLKETMRMMSVLDDDLLYDHAVQQSMGVLLNMGGMRGWWRDLKCSDDQIHPRSWNELPVVICTRITSTLRRWPNSTTPFRLDKRSRHALAEVELIEEIFDSVPHSTNASWSRLPGFTSKGLL</sequence>
<keyword evidence="3" id="KW-1185">Reference proteome</keyword>
<comment type="caution">
    <text evidence="2">The sequence shown here is derived from an EMBL/GenBank/DDBJ whole genome shotgun (WGS) entry which is preliminary data.</text>
</comment>
<feature type="region of interest" description="Disordered" evidence="1">
    <location>
        <begin position="335"/>
        <end position="356"/>
    </location>
</feature>
<dbReference type="Proteomes" id="UP000298030">
    <property type="component" value="Unassembled WGS sequence"/>
</dbReference>
<feature type="region of interest" description="Disordered" evidence="1">
    <location>
        <begin position="1"/>
        <end position="49"/>
    </location>
</feature>
<gene>
    <name evidence="2" type="ORF">FA13DRAFT_1841925</name>
</gene>
<accession>A0A4Y7TDK1</accession>
<dbReference type="EMBL" id="QPFP01000016">
    <property type="protein sequence ID" value="TEB32256.1"/>
    <property type="molecule type" value="Genomic_DNA"/>
</dbReference>
<evidence type="ECO:0000313" key="2">
    <source>
        <dbReference type="EMBL" id="TEB32256.1"/>
    </source>
</evidence>
<proteinExistence type="predicted"/>